<gene>
    <name evidence="1" type="ORF">HMPREF0373_00782</name>
</gene>
<dbReference type="HOGENOM" id="CLU_3152976_0_0_9"/>
<sequence length="48" mass="5275">MVEVKASGKKPRVLQEHRHDQLRSLGYKVFVLDDAGQIGGILDGIQTA</sequence>
<evidence type="ECO:0008006" key="3">
    <source>
        <dbReference type="Google" id="ProtNLM"/>
    </source>
</evidence>
<dbReference type="AlphaFoldDB" id="U2R9M6"/>
<evidence type="ECO:0000313" key="2">
    <source>
        <dbReference type="Proteomes" id="UP000016608"/>
    </source>
</evidence>
<dbReference type="EMBL" id="AWVJ01000054">
    <property type="protein sequence ID" value="ERK50313.1"/>
    <property type="molecule type" value="Genomic_DNA"/>
</dbReference>
<comment type="caution">
    <text evidence="1">The sequence shown here is derived from an EMBL/GenBank/DDBJ whole genome shotgun (WGS) entry which is preliminary data.</text>
</comment>
<reference evidence="1 2" key="1">
    <citation type="submission" date="2013-06" db="EMBL/GenBank/DDBJ databases">
        <authorList>
            <person name="Weinstock G."/>
            <person name="Sodergren E."/>
            <person name="Lobos E.A."/>
            <person name="Fulton L."/>
            <person name="Fulton R."/>
            <person name="Courtney L."/>
            <person name="Fronick C."/>
            <person name="O'Laughlin M."/>
            <person name="Godfrey J."/>
            <person name="Wilson R.M."/>
            <person name="Miner T."/>
            <person name="Farmer C."/>
            <person name="Delehaunty K."/>
            <person name="Cordes M."/>
            <person name="Minx P."/>
            <person name="Tomlinson C."/>
            <person name="Chen J."/>
            <person name="Wollam A."/>
            <person name="Pepin K.H."/>
            <person name="Bhonagiri V."/>
            <person name="Zhang X."/>
            <person name="Warren W."/>
            <person name="Mitreva M."/>
            <person name="Mardis E.R."/>
            <person name="Wilson R.K."/>
        </authorList>
    </citation>
    <scope>NUCLEOTIDE SEQUENCE [LARGE SCALE GENOMIC DNA]</scope>
    <source>
        <strain evidence="1 2">ATCC 29099</strain>
    </source>
</reference>
<accession>U2R9M6</accession>
<protein>
    <recommendedName>
        <fullName evidence="3">VRR-NUC domain protein</fullName>
    </recommendedName>
</protein>
<dbReference type="Gene3D" id="3.40.1350.10">
    <property type="match status" value="1"/>
</dbReference>
<dbReference type="Proteomes" id="UP000016608">
    <property type="component" value="Unassembled WGS sequence"/>
</dbReference>
<dbReference type="InterPro" id="IPR011856">
    <property type="entry name" value="tRNA_endonuc-like_dom_sf"/>
</dbReference>
<name>U2R9M6_EUBRA</name>
<proteinExistence type="predicted"/>
<keyword evidence="2" id="KW-1185">Reference proteome</keyword>
<dbReference type="eggNOG" id="ENOG5032Y88">
    <property type="taxonomic scope" value="Bacteria"/>
</dbReference>
<evidence type="ECO:0000313" key="1">
    <source>
        <dbReference type="EMBL" id="ERK50313.1"/>
    </source>
</evidence>
<organism evidence="1 2">
    <name type="scientific">Eubacterium ramulus ATCC 29099</name>
    <dbReference type="NCBI Taxonomy" id="1256908"/>
    <lineage>
        <taxon>Bacteria</taxon>
        <taxon>Bacillati</taxon>
        <taxon>Bacillota</taxon>
        <taxon>Clostridia</taxon>
        <taxon>Eubacteriales</taxon>
        <taxon>Eubacteriaceae</taxon>
        <taxon>Eubacterium</taxon>
    </lineage>
</organism>
<dbReference type="GO" id="GO:0003676">
    <property type="term" value="F:nucleic acid binding"/>
    <property type="evidence" value="ECO:0007669"/>
    <property type="project" value="InterPro"/>
</dbReference>